<gene>
    <name evidence="7" type="primary">prmC</name>
    <name evidence="7" type="ORF">C0601_07015</name>
</gene>
<dbReference type="GO" id="GO:0102559">
    <property type="term" value="F:peptide chain release factor N(5)-glutamine methyltransferase activity"/>
    <property type="evidence" value="ECO:0007669"/>
    <property type="project" value="UniProtKB-EC"/>
</dbReference>
<dbReference type="EC" id="2.1.1.297" evidence="1"/>
<evidence type="ECO:0000256" key="5">
    <source>
        <dbReference type="ARBA" id="ARBA00048391"/>
    </source>
</evidence>
<accession>A0A2N5ZGL9</accession>
<organism evidence="7 8">
    <name type="scientific">Muiribacterium halophilum</name>
    <dbReference type="NCBI Taxonomy" id="2053465"/>
    <lineage>
        <taxon>Bacteria</taxon>
        <taxon>Candidatus Muiribacteriota</taxon>
        <taxon>Candidatus Muiribacteriia</taxon>
        <taxon>Candidatus Muiribacteriales</taxon>
        <taxon>Candidatus Muiribacteriaceae</taxon>
        <taxon>Candidatus Muiribacterium</taxon>
    </lineage>
</organism>
<dbReference type="EMBL" id="PKTG01000083">
    <property type="protein sequence ID" value="PLX17774.1"/>
    <property type="molecule type" value="Genomic_DNA"/>
</dbReference>
<dbReference type="GO" id="GO:0003676">
    <property type="term" value="F:nucleic acid binding"/>
    <property type="evidence" value="ECO:0007669"/>
    <property type="project" value="InterPro"/>
</dbReference>
<evidence type="ECO:0000313" key="8">
    <source>
        <dbReference type="Proteomes" id="UP000234857"/>
    </source>
</evidence>
<proteinExistence type="predicted"/>
<evidence type="ECO:0000256" key="4">
    <source>
        <dbReference type="ARBA" id="ARBA00022691"/>
    </source>
</evidence>
<dbReference type="InterPro" id="IPR007848">
    <property type="entry name" value="Small_mtfrase_dom"/>
</dbReference>
<dbReference type="InterPro" id="IPR002052">
    <property type="entry name" value="DNA_methylase_N6_adenine_CS"/>
</dbReference>
<keyword evidence="4" id="KW-0949">S-adenosyl-L-methionine</keyword>
<dbReference type="AlphaFoldDB" id="A0A2N5ZGL9"/>
<name>A0A2N5ZGL9_MUIH1</name>
<evidence type="ECO:0000313" key="7">
    <source>
        <dbReference type="EMBL" id="PLX17774.1"/>
    </source>
</evidence>
<dbReference type="Pfam" id="PF05175">
    <property type="entry name" value="MTS"/>
    <property type="match status" value="1"/>
</dbReference>
<dbReference type="Proteomes" id="UP000234857">
    <property type="component" value="Unassembled WGS sequence"/>
</dbReference>
<dbReference type="CDD" id="cd02440">
    <property type="entry name" value="AdoMet_MTases"/>
    <property type="match status" value="1"/>
</dbReference>
<keyword evidence="2 7" id="KW-0489">Methyltransferase</keyword>
<dbReference type="PROSITE" id="PS00092">
    <property type="entry name" value="N6_MTASE"/>
    <property type="match status" value="1"/>
</dbReference>
<sequence length="293" mass="34393">MLLYLQSRKKNSEKRKVDLRFREFLKSLNIKPDSHNAKCIIEYLCDQKNIDRSFIFNEEIELNKKETEKIILILSKLKDGKPFSYITGKRFFFNDDFIVDENVMIPRYETEQLVERLVEEADNKKILELGTGSGCIAVSCLKYSNPELYISTDISSKALDIAQENSKKILSKEKRKRLFLINCDRFESIKGFFDIIVSNPPYIDIDQYNNLYKSVKDHEPKISLTDDFDGLSYYRYILKKSSELLDEKGKIILEHGYDQKENIINLFSEQFRKIEAIKDYSGHDRIIIASESI</sequence>
<dbReference type="InterPro" id="IPR004556">
    <property type="entry name" value="HemK-like"/>
</dbReference>
<reference evidence="7 8" key="1">
    <citation type="submission" date="2017-11" db="EMBL/GenBank/DDBJ databases">
        <title>Genome-resolved metagenomics identifies genetic mobility, metabolic interactions, and unexpected diversity in perchlorate-reducing communities.</title>
        <authorList>
            <person name="Barnum T.P."/>
            <person name="Figueroa I.A."/>
            <person name="Carlstrom C.I."/>
            <person name="Lucas L.N."/>
            <person name="Engelbrektson A.L."/>
            <person name="Coates J.D."/>
        </authorList>
    </citation>
    <scope>NUCLEOTIDE SEQUENCE [LARGE SCALE GENOMIC DNA]</scope>
    <source>
        <strain evidence="7">BM706</strain>
    </source>
</reference>
<dbReference type="InterPro" id="IPR050320">
    <property type="entry name" value="N5-glutamine_MTase"/>
</dbReference>
<evidence type="ECO:0000256" key="2">
    <source>
        <dbReference type="ARBA" id="ARBA00022603"/>
    </source>
</evidence>
<protein>
    <recommendedName>
        <fullName evidence="1">peptide chain release factor N(5)-glutamine methyltransferase</fullName>
        <ecNumber evidence="1">2.1.1.297</ecNumber>
    </recommendedName>
</protein>
<dbReference type="PANTHER" id="PTHR18895">
    <property type="entry name" value="HEMK METHYLTRANSFERASE"/>
    <property type="match status" value="1"/>
</dbReference>
<comment type="catalytic activity">
    <reaction evidence="5">
        <text>L-glutaminyl-[peptide chain release factor] + S-adenosyl-L-methionine = N(5)-methyl-L-glutaminyl-[peptide chain release factor] + S-adenosyl-L-homocysteine + H(+)</text>
        <dbReference type="Rhea" id="RHEA:42896"/>
        <dbReference type="Rhea" id="RHEA-COMP:10271"/>
        <dbReference type="Rhea" id="RHEA-COMP:10272"/>
        <dbReference type="ChEBI" id="CHEBI:15378"/>
        <dbReference type="ChEBI" id="CHEBI:30011"/>
        <dbReference type="ChEBI" id="CHEBI:57856"/>
        <dbReference type="ChEBI" id="CHEBI:59789"/>
        <dbReference type="ChEBI" id="CHEBI:61891"/>
        <dbReference type="EC" id="2.1.1.297"/>
    </reaction>
</comment>
<evidence type="ECO:0000259" key="6">
    <source>
        <dbReference type="Pfam" id="PF05175"/>
    </source>
</evidence>
<dbReference type="NCBIfam" id="TIGR00536">
    <property type="entry name" value="hemK_fam"/>
    <property type="match status" value="1"/>
</dbReference>
<dbReference type="SUPFAM" id="SSF53335">
    <property type="entry name" value="S-adenosyl-L-methionine-dependent methyltransferases"/>
    <property type="match status" value="1"/>
</dbReference>
<dbReference type="NCBIfam" id="TIGR03534">
    <property type="entry name" value="RF_mod_PrmC"/>
    <property type="match status" value="1"/>
</dbReference>
<evidence type="ECO:0000256" key="1">
    <source>
        <dbReference type="ARBA" id="ARBA00012771"/>
    </source>
</evidence>
<dbReference type="Gene3D" id="3.40.50.150">
    <property type="entry name" value="Vaccinia Virus protein VP39"/>
    <property type="match status" value="1"/>
</dbReference>
<dbReference type="InterPro" id="IPR019874">
    <property type="entry name" value="RF_methyltr_PrmC"/>
</dbReference>
<comment type="caution">
    <text evidence="7">The sequence shown here is derived from an EMBL/GenBank/DDBJ whole genome shotgun (WGS) entry which is preliminary data.</text>
</comment>
<feature type="domain" description="Methyltransferase small" evidence="6">
    <location>
        <begin position="110"/>
        <end position="204"/>
    </location>
</feature>
<keyword evidence="3 7" id="KW-0808">Transferase</keyword>
<dbReference type="InterPro" id="IPR029063">
    <property type="entry name" value="SAM-dependent_MTases_sf"/>
</dbReference>
<dbReference type="PANTHER" id="PTHR18895:SF74">
    <property type="entry name" value="MTRF1L RELEASE FACTOR GLUTAMINE METHYLTRANSFERASE"/>
    <property type="match status" value="1"/>
</dbReference>
<evidence type="ECO:0000256" key="3">
    <source>
        <dbReference type="ARBA" id="ARBA00022679"/>
    </source>
</evidence>
<dbReference type="GO" id="GO:0032259">
    <property type="term" value="P:methylation"/>
    <property type="evidence" value="ECO:0007669"/>
    <property type="project" value="UniProtKB-KW"/>
</dbReference>